<dbReference type="EMBL" id="JANYMP010000044">
    <property type="protein sequence ID" value="MCS7484327.1"/>
    <property type="molecule type" value="Genomic_DNA"/>
</dbReference>
<name>A0A9X2VY41_9PSEU</name>
<sequence length="181" mass="20018">MEPVEINAGEYYLRQLRADDRIDDGAALVAAFADPEIRRWQGGLLVEDAVGAKKYVEFRAWQWESDQRYSWAVCDQLLGNPVGEIALKDVDPHNGSAELVCWTAAEHRGRGIAGHAATAVIGFGFGFVGLHRVSYRQAVGNTASRRVAEKTGFTLEGRLRGAQLVQGEHHDLNIWSRLSTD</sequence>
<organism evidence="2 3">
    <name type="scientific">Umezawaea endophytica</name>
    <dbReference type="NCBI Taxonomy" id="1654476"/>
    <lineage>
        <taxon>Bacteria</taxon>
        <taxon>Bacillati</taxon>
        <taxon>Actinomycetota</taxon>
        <taxon>Actinomycetes</taxon>
        <taxon>Pseudonocardiales</taxon>
        <taxon>Pseudonocardiaceae</taxon>
        <taxon>Umezawaea</taxon>
    </lineage>
</organism>
<evidence type="ECO:0000313" key="2">
    <source>
        <dbReference type="EMBL" id="MCS7484327.1"/>
    </source>
</evidence>
<feature type="domain" description="N-acetyltransferase" evidence="1">
    <location>
        <begin position="13"/>
        <end position="154"/>
    </location>
</feature>
<dbReference type="InterPro" id="IPR016181">
    <property type="entry name" value="Acyl_CoA_acyltransferase"/>
</dbReference>
<proteinExistence type="predicted"/>
<dbReference type="SUPFAM" id="SSF55729">
    <property type="entry name" value="Acyl-CoA N-acyltransferases (Nat)"/>
    <property type="match status" value="1"/>
</dbReference>
<dbReference type="Proteomes" id="UP001141259">
    <property type="component" value="Unassembled WGS sequence"/>
</dbReference>
<dbReference type="GO" id="GO:0008999">
    <property type="term" value="F:protein-N-terminal-alanine acetyltransferase activity"/>
    <property type="evidence" value="ECO:0007669"/>
    <property type="project" value="TreeGrafter"/>
</dbReference>
<dbReference type="RefSeq" id="WP_259629774.1">
    <property type="nucleotide sequence ID" value="NZ_JANYMP010000044.1"/>
</dbReference>
<dbReference type="PANTHER" id="PTHR43441">
    <property type="entry name" value="RIBOSOMAL-PROTEIN-SERINE ACETYLTRANSFERASE"/>
    <property type="match status" value="1"/>
</dbReference>
<dbReference type="AlphaFoldDB" id="A0A9X2VY41"/>
<dbReference type="InterPro" id="IPR000182">
    <property type="entry name" value="GNAT_dom"/>
</dbReference>
<dbReference type="InterPro" id="IPR051908">
    <property type="entry name" value="Ribosomal_N-acetyltransferase"/>
</dbReference>
<dbReference type="PANTHER" id="PTHR43441:SF10">
    <property type="entry name" value="ACETYLTRANSFERASE"/>
    <property type="match status" value="1"/>
</dbReference>
<dbReference type="Gene3D" id="3.40.630.30">
    <property type="match status" value="1"/>
</dbReference>
<protein>
    <submittedName>
        <fullName evidence="2">GNAT family N-acetyltransferase</fullName>
    </submittedName>
</protein>
<reference evidence="2" key="1">
    <citation type="submission" date="2022-08" db="EMBL/GenBank/DDBJ databases">
        <authorList>
            <person name="Tistechok S."/>
            <person name="Samborskyy M."/>
            <person name="Roman I."/>
        </authorList>
    </citation>
    <scope>NUCLEOTIDE SEQUENCE</scope>
    <source>
        <strain evidence="2">DSM 103496</strain>
    </source>
</reference>
<evidence type="ECO:0000259" key="1">
    <source>
        <dbReference type="Pfam" id="PF13302"/>
    </source>
</evidence>
<accession>A0A9X2VY41</accession>
<comment type="caution">
    <text evidence="2">The sequence shown here is derived from an EMBL/GenBank/DDBJ whole genome shotgun (WGS) entry which is preliminary data.</text>
</comment>
<dbReference type="GO" id="GO:1990189">
    <property type="term" value="F:protein N-terminal-serine acetyltransferase activity"/>
    <property type="evidence" value="ECO:0007669"/>
    <property type="project" value="TreeGrafter"/>
</dbReference>
<evidence type="ECO:0000313" key="3">
    <source>
        <dbReference type="Proteomes" id="UP001141259"/>
    </source>
</evidence>
<dbReference type="Pfam" id="PF13302">
    <property type="entry name" value="Acetyltransf_3"/>
    <property type="match status" value="1"/>
</dbReference>
<keyword evidence="3" id="KW-1185">Reference proteome</keyword>
<gene>
    <name evidence="2" type="ORF">NZH93_46495</name>
</gene>
<dbReference type="GO" id="GO:0005737">
    <property type="term" value="C:cytoplasm"/>
    <property type="evidence" value="ECO:0007669"/>
    <property type="project" value="TreeGrafter"/>
</dbReference>